<dbReference type="Pfam" id="PF01734">
    <property type="entry name" value="Patatin"/>
    <property type="match status" value="1"/>
</dbReference>
<evidence type="ECO:0000256" key="1">
    <source>
        <dbReference type="ARBA" id="ARBA00022801"/>
    </source>
</evidence>
<organism evidence="5 6">
    <name type="scientific">Chitinophaga solisilvae</name>
    <dbReference type="NCBI Taxonomy" id="1233460"/>
    <lineage>
        <taxon>Bacteria</taxon>
        <taxon>Pseudomonadati</taxon>
        <taxon>Bacteroidota</taxon>
        <taxon>Chitinophagia</taxon>
        <taxon>Chitinophagales</taxon>
        <taxon>Chitinophagaceae</taxon>
        <taxon>Chitinophaga</taxon>
    </lineage>
</organism>
<dbReference type="Gene3D" id="3.40.1090.10">
    <property type="entry name" value="Cytosolic phospholipase A2 catalytic domain"/>
    <property type="match status" value="1"/>
</dbReference>
<accession>A0A3S1D424</accession>
<reference evidence="5" key="1">
    <citation type="submission" date="2020-05" db="EMBL/GenBank/DDBJ databases">
        <title>Chitinophaga laudate sp. nov., isolated from a tropical peat swamp.</title>
        <authorList>
            <person name="Goh C.B.S."/>
            <person name="Lee M.S."/>
            <person name="Parimannan S."/>
            <person name="Pasbakhsh P."/>
            <person name="Yule C.M."/>
            <person name="Rajandas H."/>
            <person name="Loke S."/>
            <person name="Croft L."/>
            <person name="Tan J.B.L."/>
        </authorList>
    </citation>
    <scope>NUCLEOTIDE SEQUENCE</scope>
    <source>
        <strain evidence="5">Mgbs1</strain>
    </source>
</reference>
<keyword evidence="2 4" id="KW-0442">Lipid degradation</keyword>
<sequence>MRVLITSGGGAKGAFSVGALQYLQQNNLADFDFISGTSTGSLIACMTAAGRIDVLTDVYLNTTNADILDPQNLLDGRPYLYDTDPLLKQIDTHLTPAAFDTILQWPGTVCYNAVCLQTGKLTVFSTRPLAADRHYDQQVINSRQMMIDGMLGSTNQAVFMKPVIPHHDPGMQYVDGGNREVIPTRVVINNLSRNEDHEIYVLSNNPTELLQVNRTFTNILDVLMRAISIFIQEVRENDLNVLSMYKKISPTNIRIFYICPDRELDTEFPTGLNFEFTEMEKWMQMGAQTAKQVITNNPNGNFS</sequence>
<feature type="active site" description="Nucleophile" evidence="4">
    <location>
        <position position="38"/>
    </location>
</feature>
<dbReference type="InterPro" id="IPR002641">
    <property type="entry name" value="PNPLA_dom"/>
</dbReference>
<dbReference type="PANTHER" id="PTHR14226:SF57">
    <property type="entry name" value="BLR7027 PROTEIN"/>
    <property type="match status" value="1"/>
</dbReference>
<gene>
    <name evidence="5" type="ORF">ECE50_012650</name>
</gene>
<name>A0A3S1D424_9BACT</name>
<dbReference type="InterPro" id="IPR050301">
    <property type="entry name" value="NTE"/>
</dbReference>
<dbReference type="PROSITE" id="PS51635">
    <property type="entry name" value="PNPLA"/>
    <property type="match status" value="1"/>
</dbReference>
<dbReference type="RefSeq" id="WP_127036325.1">
    <property type="nucleotide sequence ID" value="NZ_JAABOK010000019.1"/>
</dbReference>
<dbReference type="AlphaFoldDB" id="A0A3S1D424"/>
<feature type="short sequence motif" description="GXSXG" evidence="4">
    <location>
        <begin position="36"/>
        <end position="40"/>
    </location>
</feature>
<proteinExistence type="predicted"/>
<keyword evidence="6" id="KW-1185">Reference proteome</keyword>
<feature type="active site" description="Proton acceptor" evidence="4">
    <location>
        <position position="175"/>
    </location>
</feature>
<feature type="short sequence motif" description="DGA/G" evidence="4">
    <location>
        <begin position="175"/>
        <end position="177"/>
    </location>
</feature>
<protein>
    <submittedName>
        <fullName evidence="5">Patatin-like phospholipase family protein</fullName>
    </submittedName>
</protein>
<evidence type="ECO:0000256" key="2">
    <source>
        <dbReference type="ARBA" id="ARBA00022963"/>
    </source>
</evidence>
<dbReference type="PANTHER" id="PTHR14226">
    <property type="entry name" value="NEUROPATHY TARGET ESTERASE/SWISS CHEESE D.MELANOGASTER"/>
    <property type="match status" value="1"/>
</dbReference>
<dbReference type="Proteomes" id="UP000281028">
    <property type="component" value="Unassembled WGS sequence"/>
</dbReference>
<keyword evidence="3 4" id="KW-0443">Lipid metabolism</keyword>
<dbReference type="InterPro" id="IPR016035">
    <property type="entry name" value="Acyl_Trfase/lysoPLipase"/>
</dbReference>
<evidence type="ECO:0000313" key="6">
    <source>
        <dbReference type="Proteomes" id="UP000281028"/>
    </source>
</evidence>
<dbReference type="GO" id="GO:0016042">
    <property type="term" value="P:lipid catabolic process"/>
    <property type="evidence" value="ECO:0007669"/>
    <property type="project" value="UniProtKB-UniRule"/>
</dbReference>
<dbReference type="SUPFAM" id="SSF52151">
    <property type="entry name" value="FabD/lysophospholipase-like"/>
    <property type="match status" value="1"/>
</dbReference>
<dbReference type="GO" id="GO:0016787">
    <property type="term" value="F:hydrolase activity"/>
    <property type="evidence" value="ECO:0007669"/>
    <property type="project" value="UniProtKB-UniRule"/>
</dbReference>
<evidence type="ECO:0000313" key="5">
    <source>
        <dbReference type="EMBL" id="NSL87689.1"/>
    </source>
</evidence>
<comment type="caution">
    <text evidence="5">The sequence shown here is derived from an EMBL/GenBank/DDBJ whole genome shotgun (WGS) entry which is preliminary data.</text>
</comment>
<dbReference type="EMBL" id="RIAR02000001">
    <property type="protein sequence ID" value="NSL87689.1"/>
    <property type="molecule type" value="Genomic_DNA"/>
</dbReference>
<dbReference type="OrthoDB" id="1489257at2"/>
<evidence type="ECO:0000256" key="3">
    <source>
        <dbReference type="ARBA" id="ARBA00023098"/>
    </source>
</evidence>
<feature type="short sequence motif" description="GXGXXG" evidence="4">
    <location>
        <begin position="8"/>
        <end position="13"/>
    </location>
</feature>
<keyword evidence="1 4" id="KW-0378">Hydrolase</keyword>
<evidence type="ECO:0000256" key="4">
    <source>
        <dbReference type="PROSITE-ProRule" id="PRU01161"/>
    </source>
</evidence>